<comment type="caution">
    <text evidence="7">Lacks conserved residue(s) required for the propagation of feature annotation.</text>
</comment>
<dbReference type="Gene3D" id="3.40.50.1220">
    <property type="entry name" value="TPP-binding domain"/>
    <property type="match status" value="1"/>
</dbReference>
<protein>
    <recommendedName>
        <fullName evidence="9">Deacetylase sirtuin-type domain-containing protein</fullName>
    </recommendedName>
</protein>
<dbReference type="SUPFAM" id="SSF52467">
    <property type="entry name" value="DHS-like NAD/FAD-binding domain"/>
    <property type="match status" value="1"/>
</dbReference>
<feature type="compositionally biased region" description="Polar residues" evidence="8">
    <location>
        <begin position="1480"/>
        <end position="1497"/>
    </location>
</feature>
<keyword evidence="4" id="KW-0808">Transferase</keyword>
<dbReference type="InterPro" id="IPR003000">
    <property type="entry name" value="Sirtuin"/>
</dbReference>
<keyword evidence="5" id="KW-0520">NAD</keyword>
<dbReference type="Pfam" id="PF25772">
    <property type="entry name" value="HEAT_RRP12_N"/>
    <property type="match status" value="1"/>
</dbReference>
<dbReference type="EMBL" id="CP054538">
    <property type="protein sequence ID" value="QSL65582.1"/>
    <property type="molecule type" value="Genomic_DNA"/>
</dbReference>
<comment type="subcellular location">
    <subcellularLocation>
        <location evidence="1">Nucleus</location>
    </subcellularLocation>
</comment>
<feature type="region of interest" description="Disordered" evidence="8">
    <location>
        <begin position="1478"/>
        <end position="1543"/>
    </location>
</feature>
<dbReference type="InterPro" id="IPR016024">
    <property type="entry name" value="ARM-type_fold"/>
</dbReference>
<dbReference type="InterPro" id="IPR012978">
    <property type="entry name" value="HEAT_RRP12"/>
</dbReference>
<comment type="similarity">
    <text evidence="3">Belongs to the RRP12 family.</text>
</comment>
<dbReference type="InterPro" id="IPR029035">
    <property type="entry name" value="DHS-like_NAD/FAD-binding_dom"/>
</dbReference>
<dbReference type="Gene3D" id="3.30.1600.10">
    <property type="entry name" value="SIR2/SIRT2 'Small Domain"/>
    <property type="match status" value="1"/>
</dbReference>
<evidence type="ECO:0000256" key="3">
    <source>
        <dbReference type="ARBA" id="ARBA00007690"/>
    </source>
</evidence>
<keyword evidence="6" id="KW-0539">Nucleus</keyword>
<dbReference type="GO" id="GO:0005634">
    <property type="term" value="C:nucleus"/>
    <property type="evidence" value="ECO:0007669"/>
    <property type="project" value="UniProtKB-SubCell"/>
</dbReference>
<feature type="compositionally biased region" description="Basic residues" evidence="8">
    <location>
        <begin position="1524"/>
        <end position="1543"/>
    </location>
</feature>
<evidence type="ECO:0000256" key="7">
    <source>
        <dbReference type="PROSITE-ProRule" id="PRU00236"/>
    </source>
</evidence>
<evidence type="ECO:0000256" key="5">
    <source>
        <dbReference type="ARBA" id="ARBA00023027"/>
    </source>
</evidence>
<dbReference type="Pfam" id="PF02146">
    <property type="entry name" value="SIR2"/>
    <property type="match status" value="1"/>
</dbReference>
<dbReference type="Proteomes" id="UP000663699">
    <property type="component" value="Chromosome 7"/>
</dbReference>
<dbReference type="InterPro" id="IPR052087">
    <property type="entry name" value="RRP12"/>
</dbReference>
<evidence type="ECO:0000256" key="4">
    <source>
        <dbReference type="ARBA" id="ARBA00022679"/>
    </source>
</evidence>
<feature type="domain" description="Deacetylase sirtuin-type" evidence="9">
    <location>
        <begin position="11"/>
        <end position="302"/>
    </location>
</feature>
<evidence type="ECO:0000256" key="6">
    <source>
        <dbReference type="ARBA" id="ARBA00023242"/>
    </source>
</evidence>
<accession>A0A899G030</accession>
<reference evidence="10" key="1">
    <citation type="submission" date="2020-06" db="EMBL/GenBank/DDBJ databases">
        <title>Genomes of multiple members of Pneumocystis genus reveal paths to human pathogen Pneumocystis jirovecii.</title>
        <authorList>
            <person name="Cisse O.H."/>
            <person name="Ma L."/>
            <person name="Dekker J."/>
            <person name="Khil P."/>
            <person name="Jo J."/>
            <person name="Brenchley J."/>
            <person name="Blair R."/>
            <person name="Pahar B."/>
            <person name="Chabe M."/>
            <person name="Van Rompay K.A."/>
            <person name="Keesler R."/>
            <person name="Sukura A."/>
            <person name="Hirsch V."/>
            <person name="Kutty G."/>
            <person name="Liu Y."/>
            <person name="Peng L."/>
            <person name="Chen J."/>
            <person name="Song J."/>
            <person name="Weissenbacher-Lang C."/>
            <person name="Xu J."/>
            <person name="Upham N.S."/>
            <person name="Stajich J.E."/>
            <person name="Cuomo C.A."/>
            <person name="Cushion M.T."/>
            <person name="Kovacs J.A."/>
        </authorList>
    </citation>
    <scope>NUCLEOTIDE SEQUENCE</scope>
    <source>
        <strain evidence="10">2A</strain>
    </source>
</reference>
<keyword evidence="11" id="KW-1185">Reference proteome</keyword>
<evidence type="ECO:0000256" key="1">
    <source>
        <dbReference type="ARBA" id="ARBA00004123"/>
    </source>
</evidence>
<dbReference type="PROSITE" id="PS50305">
    <property type="entry name" value="SIRTUIN"/>
    <property type="match status" value="1"/>
</dbReference>
<dbReference type="InterPro" id="IPR057860">
    <property type="entry name" value="HEAT_RRP12_N"/>
</dbReference>
<sequence>MIVKVRINDGDSKSQQIISKIIDIIEKSKKSVVITGSGILYDKEGFSSSDGLYKFIEKRCPNVVVKAKDLLDSLMFRDEVSTSIFYSFISELRTLILSAKPTNTYKFIKILRDRSSVLRSYTENIDGLDSQEELSLKTNQAKKNNIVESGEDVNKTKCMICGIKCDYSVERIKLLRNGSAPDRFVYVNDEKKIEKKTGALKIGFLRPGIVLYGNTHPIQDFLSELMNSDVKKWPDLLLIIGTSLKFIPINTLIKEISKIVHTNGGKVIFVNRSEPSNNEWKEIIDWFVEADTDEWIEELKKKDLSIFMHPPKSLAFPVKKKRRSRNNRQILSDISKAISPTLSLLKKSYINYIKSSRKKKASNAPRVNFSVPPPKMAPLVVTKNKIQVICGNSKKVSKIRSQNDSKNRHQKLTANLLLAIEDTLRNEGLQGKITAYFVSLLVLLEQSLSNTNNTEIIYSICYLLDLVIPFISTPLVHSRYSQISSLLSSILTYSGVSTSTLRLTISCIQNVLIVQENSTWTSPDNNIRSIFSCLLILALDSRPKIRKRTHDAISKILAHPPPSPLAIHPILEFSLRETFNILKKGILELKEGLDYKNKKKNNYSKVIHAFQLLKVIIDAGGCPASKNEQLCGFLLEVLETKNVYLIMIAFDVFLVIFKKSSFTPERLFGILELILRKRPSEKNVILLPSWFSVLVSGFESYYQLEPYSTFELLPKLFMDLFPFLRSDSFEIRIPCSEVLVKLIANCIPGDIGQDNKIVVELTKITMQGFTLNYRVSCKEIFKLLTAFFQYLPSYIDPYFMEAIKLTGDMRERDEFNEKIEADKVIGSAIKAIGPKTILGILPLNLDQKSKKFPKREWMLSVLRSSIYNTELQHFISEFIPLSEKLYQKLLENNDPQEERNLKIYIEQIWSLFPSYCNFPSDLEIAFNQDFVQLLMTVFSNQAGLRSIICQGLQILVNKNKDLIDNNYFDEEFKSKIPITKLDAERNLAHLQKFMSDILSTLFNVYGQTQSQFREYILLCIKSWLSITSEEEIRNIFNRVIELLSQTLEQNSLSNSNKDLASVSYSMLDLLAVMIVYLPADTSLQLYNIINFQILNGADHILQKKAYNLFSKMTENLSIKVFLENNIEELQKLFLENATKTESSVKKYRFHALYHIIDMLALKDLHFISLILPEVIMGTKETNKKARIIAYSLLILIGNKILKGYTIENNEALEMNDDVSNIKANIEGFFTMVSAGLLGNSPYMISATIVSITRLLYEFKDTVYMFITSNNHEIVKSVLGFIKMTIIFLPITIIEERLPMLVSNLMVWAHEHKGHFKQKVKNIIERMIRRYGYETIEKEIPIEDKKLIINIRKKKERLKRKKIAAENIPGNHILNNYHKNFNYTYETYKNEDSDSDISFLANDSDFKNKGISKKEMLIKKVDDELIDLLDKNSLINIVNTNSKDQKKTAKRMPISMQFEVNSDGKIIIEDLDKNHTEKLKSNSIKGKNKNLQKQSNKIQSKRKKENNDDSTDTEDITEKNTYLNKGKKAKGTLNSKRVKRKFIK</sequence>
<proteinExistence type="inferred from homology"/>
<dbReference type="PANTHER" id="PTHR48287">
    <property type="entry name" value="ARM REPEAT SUPERFAMILY PROTEIN"/>
    <property type="match status" value="1"/>
</dbReference>
<dbReference type="Pfam" id="PF08161">
    <property type="entry name" value="RRP12_HEAT"/>
    <property type="match status" value="1"/>
</dbReference>
<dbReference type="CDD" id="cd00296">
    <property type="entry name" value="SIR2"/>
    <property type="match status" value="1"/>
</dbReference>
<gene>
    <name evidence="10" type="ORF">MERGE_002895</name>
</gene>
<organism evidence="10 11">
    <name type="scientific">Pneumocystis wakefieldiae</name>
    <dbReference type="NCBI Taxonomy" id="38082"/>
    <lineage>
        <taxon>Eukaryota</taxon>
        <taxon>Fungi</taxon>
        <taxon>Dikarya</taxon>
        <taxon>Ascomycota</taxon>
        <taxon>Taphrinomycotina</taxon>
        <taxon>Pneumocystomycetes</taxon>
        <taxon>Pneumocystaceae</taxon>
        <taxon>Pneumocystis</taxon>
    </lineage>
</organism>
<dbReference type="SUPFAM" id="SSF48371">
    <property type="entry name" value="ARM repeat"/>
    <property type="match status" value="1"/>
</dbReference>
<dbReference type="InterPro" id="IPR026590">
    <property type="entry name" value="Ssirtuin_cat_dom"/>
</dbReference>
<dbReference type="GO" id="GO:0016740">
    <property type="term" value="F:transferase activity"/>
    <property type="evidence" value="ECO:0007669"/>
    <property type="project" value="UniProtKB-KW"/>
</dbReference>
<evidence type="ECO:0000259" key="9">
    <source>
        <dbReference type="PROSITE" id="PS50305"/>
    </source>
</evidence>
<dbReference type="InterPro" id="IPR011989">
    <property type="entry name" value="ARM-like"/>
</dbReference>
<evidence type="ECO:0000313" key="10">
    <source>
        <dbReference type="EMBL" id="QSL65582.1"/>
    </source>
</evidence>
<dbReference type="OrthoDB" id="2192888at2759"/>
<dbReference type="PANTHER" id="PTHR48287:SF1">
    <property type="entry name" value="ARM REPEAT SUPERFAMILY PROTEIN"/>
    <property type="match status" value="1"/>
</dbReference>
<dbReference type="InterPro" id="IPR026591">
    <property type="entry name" value="Sirtuin_cat_small_dom_sf"/>
</dbReference>
<evidence type="ECO:0000313" key="11">
    <source>
        <dbReference type="Proteomes" id="UP000663699"/>
    </source>
</evidence>
<dbReference type="Gene3D" id="1.25.10.10">
    <property type="entry name" value="Leucine-rich Repeat Variant"/>
    <property type="match status" value="1"/>
</dbReference>
<evidence type="ECO:0000256" key="8">
    <source>
        <dbReference type="SAM" id="MobiDB-lite"/>
    </source>
</evidence>
<comment type="similarity">
    <text evidence="2">Belongs to the sirtuin family. Class I subfamily.</text>
</comment>
<dbReference type="GO" id="GO:0070403">
    <property type="term" value="F:NAD+ binding"/>
    <property type="evidence" value="ECO:0007669"/>
    <property type="project" value="InterPro"/>
</dbReference>
<name>A0A899G030_9ASCO</name>
<evidence type="ECO:0000256" key="2">
    <source>
        <dbReference type="ARBA" id="ARBA00006924"/>
    </source>
</evidence>